<evidence type="ECO:0000313" key="3">
    <source>
        <dbReference type="Proteomes" id="UP001187343"/>
    </source>
</evidence>
<name>A0AA88NZN9_9TELE</name>
<comment type="caution">
    <text evidence="2">The sequence shown here is derived from an EMBL/GenBank/DDBJ whole genome shotgun (WGS) entry which is preliminary data.</text>
</comment>
<organism evidence="2 3">
    <name type="scientific">Cirrhinus molitorella</name>
    <name type="common">mud carp</name>
    <dbReference type="NCBI Taxonomy" id="172907"/>
    <lineage>
        <taxon>Eukaryota</taxon>
        <taxon>Metazoa</taxon>
        <taxon>Chordata</taxon>
        <taxon>Craniata</taxon>
        <taxon>Vertebrata</taxon>
        <taxon>Euteleostomi</taxon>
        <taxon>Actinopterygii</taxon>
        <taxon>Neopterygii</taxon>
        <taxon>Teleostei</taxon>
        <taxon>Ostariophysi</taxon>
        <taxon>Cypriniformes</taxon>
        <taxon>Cyprinidae</taxon>
        <taxon>Labeoninae</taxon>
        <taxon>Labeonini</taxon>
        <taxon>Cirrhinus</taxon>
    </lineage>
</organism>
<dbReference type="EMBL" id="JAUYZG010000024">
    <property type="protein sequence ID" value="KAK2869800.1"/>
    <property type="molecule type" value="Genomic_DNA"/>
</dbReference>
<gene>
    <name evidence="2" type="ORF">Q8A67_024192</name>
</gene>
<feature type="region of interest" description="Disordered" evidence="1">
    <location>
        <begin position="53"/>
        <end position="92"/>
    </location>
</feature>
<proteinExistence type="predicted"/>
<keyword evidence="3" id="KW-1185">Reference proteome</keyword>
<reference evidence="2" key="1">
    <citation type="submission" date="2023-08" db="EMBL/GenBank/DDBJ databases">
        <title>Chromosome-level Genome Assembly of mud carp (Cirrhinus molitorella).</title>
        <authorList>
            <person name="Liu H."/>
        </authorList>
    </citation>
    <scope>NUCLEOTIDE SEQUENCE</scope>
    <source>
        <strain evidence="2">Prfri</strain>
        <tissue evidence="2">Muscle</tissue>
    </source>
</reference>
<accession>A0AA88NZN9</accession>
<dbReference type="AlphaFoldDB" id="A0AA88NZN9"/>
<evidence type="ECO:0000256" key="1">
    <source>
        <dbReference type="SAM" id="MobiDB-lite"/>
    </source>
</evidence>
<evidence type="ECO:0000313" key="2">
    <source>
        <dbReference type="EMBL" id="KAK2869800.1"/>
    </source>
</evidence>
<sequence length="136" mass="15239">MSELREMFKSTYERSFYSLKQHGEPFTGENQSKGINGMNQADRLAPLNRQAVERSSILTGRPDKSRCASDSLTALPERSPPASAHLHRPDSATLSPQSIAGITFKTFQVETVHPVFVMRTFREGSFLRIPAVFLQL</sequence>
<protein>
    <submittedName>
        <fullName evidence="2">Uncharacterized protein</fullName>
    </submittedName>
</protein>
<dbReference type="Proteomes" id="UP001187343">
    <property type="component" value="Unassembled WGS sequence"/>
</dbReference>